<comment type="subcellular location">
    <subcellularLocation>
        <location evidence="1">Nucleus</location>
    </subcellularLocation>
</comment>
<feature type="region of interest" description="Disordered" evidence="17">
    <location>
        <begin position="1"/>
        <end position="101"/>
    </location>
</feature>
<reference evidence="20" key="1">
    <citation type="submission" date="2014-03" db="EMBL/GenBank/DDBJ databases">
        <authorList>
            <person name="Aksoy S."/>
            <person name="Warren W."/>
            <person name="Wilson R.K."/>
        </authorList>
    </citation>
    <scope>NUCLEOTIDE SEQUENCE [LARGE SCALE GENOMIC DNA]</scope>
    <source>
        <strain evidence="20">IAEA</strain>
    </source>
</reference>
<comment type="catalytic activity">
    <reaction evidence="14">
        <text>L-seryl-[protein] + ATP = O-phospho-L-seryl-[protein] + ADP + H(+)</text>
        <dbReference type="Rhea" id="RHEA:17989"/>
        <dbReference type="Rhea" id="RHEA-COMP:9863"/>
        <dbReference type="Rhea" id="RHEA-COMP:11604"/>
        <dbReference type="ChEBI" id="CHEBI:15378"/>
        <dbReference type="ChEBI" id="CHEBI:29999"/>
        <dbReference type="ChEBI" id="CHEBI:30616"/>
        <dbReference type="ChEBI" id="CHEBI:83421"/>
        <dbReference type="ChEBI" id="CHEBI:456216"/>
        <dbReference type="EC" id="2.7.11.22"/>
    </reaction>
</comment>
<feature type="compositionally biased region" description="Basic residues" evidence="17">
    <location>
        <begin position="1276"/>
        <end position="1289"/>
    </location>
</feature>
<dbReference type="VEuPathDB" id="VectorBase:GBRI013717"/>
<evidence type="ECO:0000256" key="16">
    <source>
        <dbReference type="PROSITE-ProRule" id="PRU10141"/>
    </source>
</evidence>
<evidence type="ECO:0000256" key="10">
    <source>
        <dbReference type="ARBA" id="ARBA00023242"/>
    </source>
</evidence>
<evidence type="ECO:0000256" key="17">
    <source>
        <dbReference type="SAM" id="MobiDB-lite"/>
    </source>
</evidence>
<feature type="domain" description="Protein kinase" evidence="18">
    <location>
        <begin position="956"/>
        <end position="1250"/>
    </location>
</feature>
<dbReference type="PROSITE" id="PS00108">
    <property type="entry name" value="PROTEIN_KINASE_ST"/>
    <property type="match status" value="1"/>
</dbReference>
<feature type="compositionally biased region" description="Basic and acidic residues" evidence="17">
    <location>
        <begin position="477"/>
        <end position="488"/>
    </location>
</feature>
<dbReference type="Proteomes" id="UP000091820">
    <property type="component" value="Unassembled WGS sequence"/>
</dbReference>
<evidence type="ECO:0000256" key="5">
    <source>
        <dbReference type="ARBA" id="ARBA00022527"/>
    </source>
</evidence>
<evidence type="ECO:0000256" key="7">
    <source>
        <dbReference type="ARBA" id="ARBA00022741"/>
    </source>
</evidence>
<dbReference type="GO" id="GO:0008024">
    <property type="term" value="C:cyclin/CDK positive transcription elongation factor complex"/>
    <property type="evidence" value="ECO:0007669"/>
    <property type="project" value="TreeGrafter"/>
</dbReference>
<dbReference type="PANTHER" id="PTHR24056:SF546">
    <property type="entry name" value="CYCLIN-DEPENDENT KINASE 12"/>
    <property type="match status" value="1"/>
</dbReference>
<proteinExistence type="inferred from homology"/>
<evidence type="ECO:0000313" key="20">
    <source>
        <dbReference type="Proteomes" id="UP000091820"/>
    </source>
</evidence>
<feature type="region of interest" description="Disordered" evidence="17">
    <location>
        <begin position="1276"/>
        <end position="1308"/>
    </location>
</feature>
<feature type="region of interest" description="Disordered" evidence="17">
    <location>
        <begin position="389"/>
        <end position="431"/>
    </location>
</feature>
<dbReference type="EC" id="2.7.11.22" evidence="4"/>
<dbReference type="PROSITE" id="PS50011">
    <property type="entry name" value="PROTEIN_KINASE_DOM"/>
    <property type="match status" value="1"/>
</dbReference>
<feature type="compositionally biased region" description="Basic residues" evidence="17">
    <location>
        <begin position="259"/>
        <end position="286"/>
    </location>
</feature>
<evidence type="ECO:0000256" key="11">
    <source>
        <dbReference type="ARBA" id="ARBA00040213"/>
    </source>
</evidence>
<feature type="compositionally biased region" description="Polar residues" evidence="17">
    <location>
        <begin position="1299"/>
        <end position="1308"/>
    </location>
</feature>
<feature type="compositionally biased region" description="Low complexity" evidence="17">
    <location>
        <begin position="851"/>
        <end position="862"/>
    </location>
</feature>
<keyword evidence="5" id="KW-0723">Serine/threonine-protein kinase</keyword>
<feature type="compositionally biased region" description="Basic and acidic residues" evidence="17">
    <location>
        <begin position="529"/>
        <end position="542"/>
    </location>
</feature>
<evidence type="ECO:0000256" key="3">
    <source>
        <dbReference type="ARBA" id="ARBA00012409"/>
    </source>
</evidence>
<dbReference type="InterPro" id="IPR017441">
    <property type="entry name" value="Protein_kinase_ATP_BS"/>
</dbReference>
<feature type="region of interest" description="Disordered" evidence="17">
    <location>
        <begin position="257"/>
        <end position="292"/>
    </location>
</feature>
<dbReference type="EC" id="2.7.11.23" evidence="3"/>
<evidence type="ECO:0000259" key="18">
    <source>
        <dbReference type="PROSITE" id="PS50011"/>
    </source>
</evidence>
<dbReference type="InterPro" id="IPR011009">
    <property type="entry name" value="Kinase-like_dom_sf"/>
</dbReference>
<feature type="compositionally biased region" description="Basic and acidic residues" evidence="17">
    <location>
        <begin position="322"/>
        <end position="334"/>
    </location>
</feature>
<dbReference type="PANTHER" id="PTHR24056">
    <property type="entry name" value="CELL DIVISION PROTEIN KINASE"/>
    <property type="match status" value="1"/>
</dbReference>
<feature type="region of interest" description="Disordered" evidence="17">
    <location>
        <begin position="829"/>
        <end position="862"/>
    </location>
</feature>
<dbReference type="FunFam" id="1.10.510.10:FF:000102">
    <property type="entry name" value="cyclin-dependent kinase 12 isoform X1"/>
    <property type="match status" value="1"/>
</dbReference>
<dbReference type="InterPro" id="IPR050108">
    <property type="entry name" value="CDK"/>
</dbReference>
<protein>
    <recommendedName>
        <fullName evidence="11">Cyclin-dependent kinase 12</fullName>
        <ecNumber evidence="4">2.7.11.22</ecNumber>
        <ecNumber evidence="3">2.7.11.23</ecNumber>
    </recommendedName>
    <alternativeName>
        <fullName evidence="12">Cell division protein kinase 12</fullName>
    </alternativeName>
</protein>
<keyword evidence="9 16" id="KW-0067">ATP-binding</keyword>
<reference evidence="19" key="2">
    <citation type="submission" date="2020-05" db="UniProtKB">
        <authorList>
            <consortium name="EnsemblMetazoa"/>
        </authorList>
    </citation>
    <scope>IDENTIFICATION</scope>
    <source>
        <strain evidence="19">IAEA</strain>
    </source>
</reference>
<evidence type="ECO:0000256" key="8">
    <source>
        <dbReference type="ARBA" id="ARBA00022777"/>
    </source>
</evidence>
<evidence type="ECO:0000256" key="9">
    <source>
        <dbReference type="ARBA" id="ARBA00022840"/>
    </source>
</evidence>
<dbReference type="GO" id="GO:0005524">
    <property type="term" value="F:ATP binding"/>
    <property type="evidence" value="ECO:0007669"/>
    <property type="project" value="UniProtKB-UniRule"/>
</dbReference>
<keyword evidence="7 16" id="KW-0547">Nucleotide-binding</keyword>
<comment type="catalytic activity">
    <reaction evidence="13">
        <text>L-threonyl-[protein] + ATP = O-phospho-L-threonyl-[protein] + ADP + H(+)</text>
        <dbReference type="Rhea" id="RHEA:46608"/>
        <dbReference type="Rhea" id="RHEA-COMP:11060"/>
        <dbReference type="Rhea" id="RHEA-COMP:11605"/>
        <dbReference type="ChEBI" id="CHEBI:15378"/>
        <dbReference type="ChEBI" id="CHEBI:30013"/>
        <dbReference type="ChEBI" id="CHEBI:30616"/>
        <dbReference type="ChEBI" id="CHEBI:61977"/>
        <dbReference type="ChEBI" id="CHEBI:456216"/>
        <dbReference type="EC" id="2.7.11.22"/>
    </reaction>
</comment>
<dbReference type="InterPro" id="IPR008271">
    <property type="entry name" value="Ser/Thr_kinase_AS"/>
</dbReference>
<dbReference type="SUPFAM" id="SSF56112">
    <property type="entry name" value="Protein kinase-like (PK-like)"/>
    <property type="match status" value="1"/>
</dbReference>
<dbReference type="GO" id="GO:0004693">
    <property type="term" value="F:cyclin-dependent protein serine/threonine kinase activity"/>
    <property type="evidence" value="ECO:0007669"/>
    <property type="project" value="UniProtKB-EC"/>
</dbReference>
<feature type="compositionally biased region" description="Polar residues" evidence="17">
    <location>
        <begin position="701"/>
        <end position="720"/>
    </location>
</feature>
<dbReference type="GO" id="GO:0030332">
    <property type="term" value="F:cyclin binding"/>
    <property type="evidence" value="ECO:0007669"/>
    <property type="project" value="TreeGrafter"/>
</dbReference>
<feature type="compositionally biased region" description="Polar residues" evidence="17">
    <location>
        <begin position="211"/>
        <end position="230"/>
    </location>
</feature>
<dbReference type="FunFam" id="3.30.200.20:FF:000074">
    <property type="entry name" value="cyclin-dependent kinase 12 isoform X2"/>
    <property type="match status" value="1"/>
</dbReference>
<evidence type="ECO:0000256" key="4">
    <source>
        <dbReference type="ARBA" id="ARBA00012425"/>
    </source>
</evidence>
<feature type="binding site" evidence="16">
    <location>
        <position position="985"/>
    </location>
    <ligand>
        <name>ATP</name>
        <dbReference type="ChEBI" id="CHEBI:30616"/>
    </ligand>
</feature>
<dbReference type="InterPro" id="IPR000719">
    <property type="entry name" value="Prot_kinase_dom"/>
</dbReference>
<sequence length="1308" mass="147398">MEKERCVKYAGNASDEAHERVEFSHKKHKKSKKKKSHKARERSQIHSGSNSLRRHTSSSTNMKRRERDGKTQLLNQSGVNDVEYSDVSSTDFSDAEAGEIDSDRPDAAIKCANSGSYNKCQNERSCKQIKDSHSPLTKSLMKSDLNISSDEENYRKKRKESLESLSKLSPNRVRRIILGSPVHVATKASNSSAHNVSTKVLENIKDRHSVGPSNTNCGNNHNPQKSTPASGDSDWDTALDPYLTSDTIDTDELEAELKRQKRKKNKKDKKHKRNRKAKKRKKKRTKSYSSIDSITDNDLDMVLEATKHYTPPPVTAMTSNSPDERTYTPIKERSPQSPDTPPPARTNNNNNSYYSESVSLSGAGVGAGTTSILNTSNNLIGLQVIVTNRGGSGRHCTPSRSSANKGRFSSAHSPHTPPLYASSVSGTSAREGRVNSRYILSPIKEDHRHHHHLNRSEPASSSNHHYHQRQSAITSNDNRKFKEADRYYHHQPTTPPHKKRKLHDSRPSTSAAVYYDQSRHNSSTGRTIRGNDCDRYNRENYSRRYTRSPSITHSRLRQSPSTSSAYRVTGGHKHKYTTSSPSPVRSRSSKRSDRFPSRSRSPRPGRYADSSSTSPISGATYNQASHPSTSRYRHTHLRRSPISVSRSRSRSKSSSPPNDLKQKRIEYSKKISETSLFAELVKDKHKRKKALQEIIERQEENSNSNGALAINENSSSADSGTLRTTTISTNTQASVSLDAKIDAEVINLEPPESTVTSNGVYNRTSVDINNIPMPQLSCKVTSKESGTDEPDRVLNAAKQSDPVKTQKPKSLTALPMPPGITAADLNVASTPSPPNHHSAAAKHQNTGNMNTTSTLQKKSTVTSTLLTPSKSLLNLPMPPMVPGSEELSGDDELINSPEDFDAITNNVNTSRAQAKTTVNAGYPCITAVKRKRPIILNRRDSRNNVRDWGDRCVDVFEIIAQIGKGTYGQVYKARDHRNNEMVALKKVLMDHEKEGFPVTAVREIKILRQLNHPNIVNLHEVVTDKQDALEFRNDKGSFYLVFEYMDHDLMGLLESGMVDFNEENNASIMKQLLDGLNYCHKKNFLHRDIKCSNILMNNKGQVKLADFGLARLYNAEDRERPYTNKVITLWYRPPELLLGEERYGPAIDVWSCGCILGELFQRRPLFQGNYEMALLENISKVCGSPVPAVWPNVINLPLFHTLKQRRQHRRRLREDFEFMPTQALDLLDRMLELDPDRRITVEDALNSPWLRNVKPEEMPAPTLPTWQDCHEMWSKERRRHLQQQHHHHQQQQQTHNHPVTPTTVGADA</sequence>
<comment type="catalytic activity">
    <reaction evidence="15">
        <text>[DNA-directed RNA polymerase] + ATP = phospho-[DNA-directed RNA polymerase] + ADP + H(+)</text>
        <dbReference type="Rhea" id="RHEA:10216"/>
        <dbReference type="Rhea" id="RHEA-COMP:11321"/>
        <dbReference type="Rhea" id="RHEA-COMP:11322"/>
        <dbReference type="ChEBI" id="CHEBI:15378"/>
        <dbReference type="ChEBI" id="CHEBI:30616"/>
        <dbReference type="ChEBI" id="CHEBI:43176"/>
        <dbReference type="ChEBI" id="CHEBI:68546"/>
        <dbReference type="ChEBI" id="CHEBI:456216"/>
        <dbReference type="EC" id="2.7.11.23"/>
    </reaction>
</comment>
<evidence type="ECO:0000256" key="15">
    <source>
        <dbReference type="ARBA" id="ARBA00049280"/>
    </source>
</evidence>
<comment type="similarity">
    <text evidence="2">Belongs to the protein kinase superfamily. CMGC Ser/Thr protein kinase family. CDC2/CDKX subfamily.</text>
</comment>
<feature type="region of interest" description="Disordered" evidence="17">
    <location>
        <begin position="207"/>
        <end position="241"/>
    </location>
</feature>
<keyword evidence="6" id="KW-0808">Transferase</keyword>
<name>A0A1A9WBQ9_9MUSC</name>
<feature type="region of interest" description="Disordered" evidence="17">
    <location>
        <begin position="698"/>
        <end position="720"/>
    </location>
</feature>
<feature type="compositionally biased region" description="Polar residues" evidence="17">
    <location>
        <begin position="609"/>
        <end position="630"/>
    </location>
</feature>
<organism evidence="19 20">
    <name type="scientific">Glossina brevipalpis</name>
    <dbReference type="NCBI Taxonomy" id="37001"/>
    <lineage>
        <taxon>Eukaryota</taxon>
        <taxon>Metazoa</taxon>
        <taxon>Ecdysozoa</taxon>
        <taxon>Arthropoda</taxon>
        <taxon>Hexapoda</taxon>
        <taxon>Insecta</taxon>
        <taxon>Pterygota</taxon>
        <taxon>Neoptera</taxon>
        <taxon>Endopterygota</taxon>
        <taxon>Diptera</taxon>
        <taxon>Brachycera</taxon>
        <taxon>Muscomorpha</taxon>
        <taxon>Hippoboscoidea</taxon>
        <taxon>Glossinidae</taxon>
        <taxon>Glossina</taxon>
    </lineage>
</organism>
<feature type="compositionally biased region" description="Polar residues" evidence="17">
    <location>
        <begin position="457"/>
        <end position="476"/>
    </location>
</feature>
<feature type="compositionally biased region" description="Polar residues" evidence="17">
    <location>
        <begin position="547"/>
        <end position="566"/>
    </location>
</feature>
<evidence type="ECO:0000256" key="14">
    <source>
        <dbReference type="ARBA" id="ARBA00048367"/>
    </source>
</evidence>
<feature type="region of interest" description="Disordered" evidence="17">
    <location>
        <begin position="444"/>
        <end position="666"/>
    </location>
</feature>
<dbReference type="Gene3D" id="3.30.200.20">
    <property type="entry name" value="Phosphorylase Kinase, domain 1"/>
    <property type="match status" value="1"/>
</dbReference>
<dbReference type="PROSITE" id="PS00107">
    <property type="entry name" value="PROTEIN_KINASE_ATP"/>
    <property type="match status" value="1"/>
</dbReference>
<evidence type="ECO:0000256" key="13">
    <source>
        <dbReference type="ARBA" id="ARBA00047811"/>
    </source>
</evidence>
<dbReference type="SMART" id="SM00220">
    <property type="entry name" value="S_TKc"/>
    <property type="match status" value="1"/>
</dbReference>
<evidence type="ECO:0000313" key="19">
    <source>
        <dbReference type="EnsemblMetazoa" id="GBRI013717-PA"/>
    </source>
</evidence>
<dbReference type="CDD" id="cd07864">
    <property type="entry name" value="STKc_CDK12"/>
    <property type="match status" value="1"/>
</dbReference>
<accession>A0A1A9WBQ9</accession>
<dbReference type="GO" id="GO:0008353">
    <property type="term" value="F:RNA polymerase II CTD heptapeptide repeat kinase activity"/>
    <property type="evidence" value="ECO:0007669"/>
    <property type="project" value="UniProtKB-EC"/>
</dbReference>
<evidence type="ECO:0000256" key="1">
    <source>
        <dbReference type="ARBA" id="ARBA00004123"/>
    </source>
</evidence>
<evidence type="ECO:0000256" key="2">
    <source>
        <dbReference type="ARBA" id="ARBA00006485"/>
    </source>
</evidence>
<feature type="compositionally biased region" description="Low complexity" evidence="17">
    <location>
        <begin position="640"/>
        <end position="657"/>
    </location>
</feature>
<feature type="compositionally biased region" description="Basic residues" evidence="17">
    <location>
        <begin position="25"/>
        <end position="40"/>
    </location>
</feature>
<feature type="compositionally biased region" description="Polar residues" evidence="17">
    <location>
        <begin position="45"/>
        <end position="61"/>
    </location>
</feature>
<keyword evidence="10" id="KW-0539">Nucleus</keyword>
<evidence type="ECO:0000256" key="6">
    <source>
        <dbReference type="ARBA" id="ARBA00022679"/>
    </source>
</evidence>
<keyword evidence="8" id="KW-0418">Kinase</keyword>
<dbReference type="EnsemblMetazoa" id="GBRI013717-RA">
    <property type="protein sequence ID" value="GBRI013717-PA"/>
    <property type="gene ID" value="GBRI013717"/>
</dbReference>
<dbReference type="Pfam" id="PF00069">
    <property type="entry name" value="Pkinase"/>
    <property type="match status" value="1"/>
</dbReference>
<keyword evidence="20" id="KW-1185">Reference proteome</keyword>
<dbReference type="STRING" id="37001.A0A1A9WBQ9"/>
<dbReference type="Gene3D" id="1.10.510.10">
    <property type="entry name" value="Transferase(Phosphotransferase) domain 1"/>
    <property type="match status" value="1"/>
</dbReference>
<feature type="compositionally biased region" description="Basic and acidic residues" evidence="17">
    <location>
        <begin position="15"/>
        <end position="24"/>
    </location>
</feature>
<feature type="region of interest" description="Disordered" evidence="17">
    <location>
        <begin position="308"/>
        <end position="355"/>
    </location>
</feature>
<dbReference type="GO" id="GO:0032968">
    <property type="term" value="P:positive regulation of transcription elongation by RNA polymerase II"/>
    <property type="evidence" value="ECO:0007669"/>
    <property type="project" value="TreeGrafter"/>
</dbReference>
<evidence type="ECO:0000256" key="12">
    <source>
        <dbReference type="ARBA" id="ARBA00041920"/>
    </source>
</evidence>